<evidence type="ECO:0000313" key="3">
    <source>
        <dbReference type="Proteomes" id="UP001529510"/>
    </source>
</evidence>
<dbReference type="Proteomes" id="UP001529510">
    <property type="component" value="Unassembled WGS sequence"/>
</dbReference>
<feature type="domain" description="Teneurin-1-4-like galactose-binding" evidence="1">
    <location>
        <begin position="15"/>
        <end position="58"/>
    </location>
</feature>
<dbReference type="EMBL" id="JAMKFB020000021">
    <property type="protein sequence ID" value="KAL0162415.1"/>
    <property type="molecule type" value="Genomic_DNA"/>
</dbReference>
<accession>A0ABD0NMF5</accession>
<dbReference type="AlphaFoldDB" id="A0ABD0NMF5"/>
<evidence type="ECO:0000259" key="1">
    <source>
        <dbReference type="Pfam" id="PF23093"/>
    </source>
</evidence>
<feature type="non-terminal residue" evidence="2">
    <location>
        <position position="58"/>
    </location>
</feature>
<dbReference type="InterPro" id="IPR057629">
    <property type="entry name" value="Teneurin1-4_GBD"/>
</dbReference>
<feature type="non-terminal residue" evidence="2">
    <location>
        <position position="1"/>
    </location>
</feature>
<evidence type="ECO:0000313" key="2">
    <source>
        <dbReference type="EMBL" id="KAL0162415.1"/>
    </source>
</evidence>
<keyword evidence="3" id="KW-1185">Reference proteome</keyword>
<dbReference type="Pfam" id="PF23093">
    <property type="entry name" value="GBD_Tenm3"/>
    <property type="match status" value="1"/>
</dbReference>
<reference evidence="2 3" key="1">
    <citation type="submission" date="2024-05" db="EMBL/GenBank/DDBJ databases">
        <title>Genome sequencing and assembly of Indian major carp, Cirrhinus mrigala (Hamilton, 1822).</title>
        <authorList>
            <person name="Mohindra V."/>
            <person name="Chowdhury L.M."/>
            <person name="Lal K."/>
            <person name="Jena J.K."/>
        </authorList>
    </citation>
    <scope>NUCLEOTIDE SEQUENCE [LARGE SCALE GENOMIC DNA]</scope>
    <source>
        <strain evidence="2">CM1030</strain>
        <tissue evidence="2">Blood</tissue>
    </source>
</reference>
<protein>
    <recommendedName>
        <fullName evidence="1">Teneurin-1-4-like galactose-binding domain-containing protein</fullName>
    </recommendedName>
</protein>
<proteinExistence type="predicted"/>
<gene>
    <name evidence="2" type="ORF">M9458_041811</name>
</gene>
<comment type="caution">
    <text evidence="2">The sequence shown here is derived from an EMBL/GenBank/DDBJ whole genome shotgun (WGS) entry which is preliminary data.</text>
</comment>
<sequence>AVGVEEQQYKQRGAGAGSACQSLLHLRQPHFLKFNISLGKDALFGVYMRKGLPPSHAQ</sequence>
<name>A0ABD0NMF5_CIRMR</name>
<organism evidence="2 3">
    <name type="scientific">Cirrhinus mrigala</name>
    <name type="common">Mrigala</name>
    <dbReference type="NCBI Taxonomy" id="683832"/>
    <lineage>
        <taxon>Eukaryota</taxon>
        <taxon>Metazoa</taxon>
        <taxon>Chordata</taxon>
        <taxon>Craniata</taxon>
        <taxon>Vertebrata</taxon>
        <taxon>Euteleostomi</taxon>
        <taxon>Actinopterygii</taxon>
        <taxon>Neopterygii</taxon>
        <taxon>Teleostei</taxon>
        <taxon>Ostariophysi</taxon>
        <taxon>Cypriniformes</taxon>
        <taxon>Cyprinidae</taxon>
        <taxon>Labeoninae</taxon>
        <taxon>Labeonini</taxon>
        <taxon>Cirrhinus</taxon>
    </lineage>
</organism>